<dbReference type="Gramene" id="Pp3c8_17510V3.1">
    <property type="protein sequence ID" value="Pp3c8_17510V3.1"/>
    <property type="gene ID" value="Pp3c8_17510"/>
</dbReference>
<reference evidence="8" key="3">
    <citation type="submission" date="2020-12" db="UniProtKB">
        <authorList>
            <consortium name="EnsemblPlants"/>
        </authorList>
    </citation>
    <scope>IDENTIFICATION</scope>
</reference>
<comment type="similarity">
    <text evidence="2">Belongs to the staygreen family.</text>
</comment>
<organism evidence="7">
    <name type="scientific">Physcomitrium patens</name>
    <name type="common">Spreading-leaved earth moss</name>
    <name type="synonym">Physcomitrella patens</name>
    <dbReference type="NCBI Taxonomy" id="3218"/>
    <lineage>
        <taxon>Eukaryota</taxon>
        <taxon>Viridiplantae</taxon>
        <taxon>Streptophyta</taxon>
        <taxon>Embryophyta</taxon>
        <taxon>Bryophyta</taxon>
        <taxon>Bryophytina</taxon>
        <taxon>Bryopsida</taxon>
        <taxon>Funariidae</taxon>
        <taxon>Funariales</taxon>
        <taxon>Funariaceae</taxon>
        <taxon>Physcomitrium</taxon>
    </lineage>
</organism>
<dbReference type="KEGG" id="ppp:112286188"/>
<evidence type="ECO:0000256" key="1">
    <source>
        <dbReference type="ARBA" id="ARBA00004229"/>
    </source>
</evidence>
<evidence type="ECO:0000256" key="5">
    <source>
        <dbReference type="ARBA" id="ARBA00022946"/>
    </source>
</evidence>
<keyword evidence="3" id="KW-0150">Chloroplast</keyword>
<evidence type="ECO:0000313" key="8">
    <source>
        <dbReference type="EnsemblPlants" id="Pp3c8_17510V3.1"/>
    </source>
</evidence>
<dbReference type="AlphaFoldDB" id="A0A2K1K7Q6"/>
<dbReference type="RefSeq" id="XP_024383632.1">
    <property type="nucleotide sequence ID" value="XM_024527864.2"/>
</dbReference>
<feature type="domain" description="Staygreen protein" evidence="6">
    <location>
        <begin position="109"/>
        <end position="259"/>
    </location>
</feature>
<dbReference type="EnsemblPlants" id="Pp3c8_17510V3.3">
    <property type="protein sequence ID" value="Pp3c8_17510V3.3"/>
    <property type="gene ID" value="Pp3c8_17510"/>
</dbReference>
<evidence type="ECO:0000256" key="4">
    <source>
        <dbReference type="ARBA" id="ARBA00022640"/>
    </source>
</evidence>
<evidence type="ECO:0000313" key="9">
    <source>
        <dbReference type="Proteomes" id="UP000006727"/>
    </source>
</evidence>
<sequence>MAMSLSSQCSRVQVGVVRVTNLTIVSTSTRSCLRSGEEPWAAFVGSCRRCRGSNLKVVDCAGLLHRLGKSPAERRGAGFFIARESASKHCRPQLKRCAVVARLFSPGDFDASKLTAKFEGGTEVIKAKTVEDLLPRKYTLTHSDVTGELLLSIGPSFNRRQLTDWYTRLMRDEIVAEWRIREQISLHVHCHVSGGHVLLAPAALRNSIFEREMPLVLEAIRYGDKDVLAEFPELHTSTVWVHFHSSDPAYNRADCWGPLFYAACPVSRATGKLVPYCILEPFTPLKLMDVRKDPVELCSAMSP</sequence>
<dbReference type="InterPro" id="IPR024438">
    <property type="entry name" value="Staygreen"/>
</dbReference>
<dbReference type="PaxDb" id="3218-PP1S212_1V6.1"/>
<dbReference type="Proteomes" id="UP000006727">
    <property type="component" value="Chromosome 8"/>
</dbReference>
<evidence type="ECO:0000313" key="7">
    <source>
        <dbReference type="EMBL" id="PNR49809.1"/>
    </source>
</evidence>
<dbReference type="STRING" id="3218.A0A2K1K7Q6"/>
<dbReference type="EMBL" id="ABEU02000008">
    <property type="protein sequence ID" value="PNR49809.1"/>
    <property type="molecule type" value="Genomic_DNA"/>
</dbReference>
<dbReference type="GO" id="GO:0009507">
    <property type="term" value="C:chloroplast"/>
    <property type="evidence" value="ECO:0007669"/>
    <property type="project" value="UniProtKB-SubCell"/>
</dbReference>
<keyword evidence="4" id="KW-0934">Plastid</keyword>
<keyword evidence="9" id="KW-1185">Reference proteome</keyword>
<dbReference type="Pfam" id="PF12638">
    <property type="entry name" value="Staygreen"/>
    <property type="match status" value="1"/>
</dbReference>
<keyword evidence="5" id="KW-0809">Transit peptide</keyword>
<dbReference type="EnsemblPlants" id="Pp3c8_17510V3.1">
    <property type="protein sequence ID" value="Pp3c8_17510V3.1"/>
    <property type="gene ID" value="Pp3c8_17510"/>
</dbReference>
<proteinExistence type="inferred from homology"/>
<evidence type="ECO:0000256" key="2">
    <source>
        <dbReference type="ARBA" id="ARBA00009234"/>
    </source>
</evidence>
<reference evidence="7 9" key="2">
    <citation type="journal article" date="2018" name="Plant J.">
        <title>The Physcomitrella patens chromosome-scale assembly reveals moss genome structure and evolution.</title>
        <authorList>
            <person name="Lang D."/>
            <person name="Ullrich K.K."/>
            <person name="Murat F."/>
            <person name="Fuchs J."/>
            <person name="Jenkins J."/>
            <person name="Haas F.B."/>
            <person name="Piednoel M."/>
            <person name="Gundlach H."/>
            <person name="Van Bel M."/>
            <person name="Meyberg R."/>
            <person name="Vives C."/>
            <person name="Morata J."/>
            <person name="Symeonidi A."/>
            <person name="Hiss M."/>
            <person name="Muchero W."/>
            <person name="Kamisugi Y."/>
            <person name="Saleh O."/>
            <person name="Blanc G."/>
            <person name="Decker E.L."/>
            <person name="van Gessel N."/>
            <person name="Grimwood J."/>
            <person name="Hayes R.D."/>
            <person name="Graham S.W."/>
            <person name="Gunter L.E."/>
            <person name="McDaniel S.F."/>
            <person name="Hoernstein S.N.W."/>
            <person name="Larsson A."/>
            <person name="Li F.W."/>
            <person name="Perroud P.F."/>
            <person name="Phillips J."/>
            <person name="Ranjan P."/>
            <person name="Rokshar D.S."/>
            <person name="Rothfels C.J."/>
            <person name="Schneider L."/>
            <person name="Shu S."/>
            <person name="Stevenson D.W."/>
            <person name="Thummler F."/>
            <person name="Tillich M."/>
            <person name="Villarreal Aguilar J.C."/>
            <person name="Widiez T."/>
            <person name="Wong G.K."/>
            <person name="Wymore A."/>
            <person name="Zhang Y."/>
            <person name="Zimmer A.D."/>
            <person name="Quatrano R.S."/>
            <person name="Mayer K.F.X."/>
            <person name="Goodstein D."/>
            <person name="Casacuberta J.M."/>
            <person name="Vandepoele K."/>
            <person name="Reski R."/>
            <person name="Cuming A.C."/>
            <person name="Tuskan G.A."/>
            <person name="Maumus F."/>
            <person name="Salse J."/>
            <person name="Schmutz J."/>
            <person name="Rensing S.A."/>
        </authorList>
    </citation>
    <scope>NUCLEOTIDE SEQUENCE [LARGE SCALE GENOMIC DNA]</scope>
    <source>
        <strain evidence="8 9">cv. Gransden 2004</strain>
    </source>
</reference>
<evidence type="ECO:0000259" key="6">
    <source>
        <dbReference type="Pfam" id="PF12638"/>
    </source>
</evidence>
<gene>
    <name evidence="8" type="primary">LOC112286188</name>
    <name evidence="7" type="ORF">PHYPA_011705</name>
</gene>
<reference evidence="7 9" key="1">
    <citation type="journal article" date="2008" name="Science">
        <title>The Physcomitrella genome reveals evolutionary insights into the conquest of land by plants.</title>
        <authorList>
            <person name="Rensing S."/>
            <person name="Lang D."/>
            <person name="Zimmer A."/>
            <person name="Terry A."/>
            <person name="Salamov A."/>
            <person name="Shapiro H."/>
            <person name="Nishiyama T."/>
            <person name="Perroud P.-F."/>
            <person name="Lindquist E."/>
            <person name="Kamisugi Y."/>
            <person name="Tanahashi T."/>
            <person name="Sakakibara K."/>
            <person name="Fujita T."/>
            <person name="Oishi K."/>
            <person name="Shin-I T."/>
            <person name="Kuroki Y."/>
            <person name="Toyoda A."/>
            <person name="Suzuki Y."/>
            <person name="Hashimoto A."/>
            <person name="Yamaguchi K."/>
            <person name="Sugano A."/>
            <person name="Kohara Y."/>
            <person name="Fujiyama A."/>
            <person name="Anterola A."/>
            <person name="Aoki S."/>
            <person name="Ashton N."/>
            <person name="Barbazuk W.B."/>
            <person name="Barker E."/>
            <person name="Bennetzen J."/>
            <person name="Bezanilla M."/>
            <person name="Blankenship R."/>
            <person name="Cho S.H."/>
            <person name="Dutcher S."/>
            <person name="Estelle M."/>
            <person name="Fawcett J.A."/>
            <person name="Gundlach H."/>
            <person name="Hanada K."/>
            <person name="Heyl A."/>
            <person name="Hicks K.A."/>
            <person name="Hugh J."/>
            <person name="Lohr M."/>
            <person name="Mayer K."/>
            <person name="Melkozernov A."/>
            <person name="Murata T."/>
            <person name="Nelson D."/>
            <person name="Pils B."/>
            <person name="Prigge M."/>
            <person name="Reiss B."/>
            <person name="Renner T."/>
            <person name="Rombauts S."/>
            <person name="Rushton P."/>
            <person name="Sanderfoot A."/>
            <person name="Schween G."/>
            <person name="Shiu S.-H."/>
            <person name="Stueber K."/>
            <person name="Theodoulou F.L."/>
            <person name="Tu H."/>
            <person name="Van de Peer Y."/>
            <person name="Verrier P.J."/>
            <person name="Waters E."/>
            <person name="Wood A."/>
            <person name="Yang L."/>
            <person name="Cove D."/>
            <person name="Cuming A."/>
            <person name="Hasebe M."/>
            <person name="Lucas S."/>
            <person name="Mishler D.B."/>
            <person name="Reski R."/>
            <person name="Grigoriev I."/>
            <person name="Quatrano R.S."/>
            <person name="Boore J.L."/>
        </authorList>
    </citation>
    <scope>NUCLEOTIDE SEQUENCE [LARGE SCALE GENOMIC DNA]</scope>
    <source>
        <strain evidence="8 9">cv. Gransden 2004</strain>
    </source>
</reference>
<name>A0A2K1K7Q6_PHYPA</name>
<dbReference type="PANTHER" id="PTHR31750:SF4">
    <property type="entry name" value="LP06106P"/>
    <property type="match status" value="1"/>
</dbReference>
<protein>
    <recommendedName>
        <fullName evidence="6">Staygreen protein domain-containing protein</fullName>
    </recommendedName>
</protein>
<dbReference type="OrthoDB" id="1931912at2759"/>
<dbReference type="GeneID" id="112286188"/>
<evidence type="ECO:0000256" key="3">
    <source>
        <dbReference type="ARBA" id="ARBA00022528"/>
    </source>
</evidence>
<dbReference type="Gramene" id="Pp3c8_17510V3.3">
    <property type="protein sequence ID" value="Pp3c8_17510V3.3"/>
    <property type="gene ID" value="Pp3c8_17510"/>
</dbReference>
<accession>A0A2K1K7Q6</accession>
<dbReference type="PANTHER" id="PTHR31750">
    <property type="entry name" value="PROTEIN STAY-GREEN 1, CHLOROPLASTIC-RELATED"/>
    <property type="match status" value="1"/>
</dbReference>
<comment type="subcellular location">
    <subcellularLocation>
        <location evidence="1">Plastid</location>
        <location evidence="1">Chloroplast</location>
    </subcellularLocation>
</comment>